<evidence type="ECO:0000313" key="3">
    <source>
        <dbReference type="Proteomes" id="UP001060336"/>
    </source>
</evidence>
<proteinExistence type="predicted"/>
<dbReference type="RefSeq" id="WP_257766716.1">
    <property type="nucleotide sequence ID" value="NZ_CP102480.1"/>
</dbReference>
<feature type="transmembrane region" description="Helical" evidence="1">
    <location>
        <begin position="395"/>
        <end position="414"/>
    </location>
</feature>
<gene>
    <name evidence="2" type="ORF">NUH88_12360</name>
</gene>
<reference evidence="2" key="1">
    <citation type="submission" date="2022-08" db="EMBL/GenBank/DDBJ databases">
        <title>Nisaea acidiphila sp. nov., isolated from a marine algal debris and emended description of the genus Nisaea Urios et al. 2008.</title>
        <authorList>
            <person name="Kwon K."/>
        </authorList>
    </citation>
    <scope>NUCLEOTIDE SEQUENCE</scope>
    <source>
        <strain evidence="2">MEBiC11861</strain>
    </source>
</reference>
<evidence type="ECO:0000256" key="1">
    <source>
        <dbReference type="SAM" id="Phobius"/>
    </source>
</evidence>
<keyword evidence="1" id="KW-0472">Membrane</keyword>
<dbReference type="InterPro" id="IPR021830">
    <property type="entry name" value="DUF3422"/>
</dbReference>
<evidence type="ECO:0000313" key="2">
    <source>
        <dbReference type="EMBL" id="UUX48208.1"/>
    </source>
</evidence>
<organism evidence="2 3">
    <name type="scientific">Nisaea acidiphila</name>
    <dbReference type="NCBI Taxonomy" id="1862145"/>
    <lineage>
        <taxon>Bacteria</taxon>
        <taxon>Pseudomonadati</taxon>
        <taxon>Pseudomonadota</taxon>
        <taxon>Alphaproteobacteria</taxon>
        <taxon>Rhodospirillales</taxon>
        <taxon>Thalassobaculaceae</taxon>
        <taxon>Nisaea</taxon>
    </lineage>
</organism>
<dbReference type="KEGG" id="naci:NUH88_12360"/>
<protein>
    <submittedName>
        <fullName evidence="2">DUF3422 domain-containing protein</fullName>
    </submittedName>
</protein>
<keyword evidence="3" id="KW-1185">Reference proteome</keyword>
<sequence length="428" mass="48540">MKFHPERDQLTLELHARPIRPAKAPLRISHLAFGTGEHGGERDFEDLVALCRKYGKPEPSSEMKHFTANLGPFTVKWERHTEFSTYTFLRSETFDAPFEETVFNLLPADWKEAKFGEVLVAVHLAVSDGIDAPLDTGRLSRWFDGNEVFANLMEKERVEIYGDLRTHDDGFDRMYLRAGDLGPELLGQTVQRVLELATYWRLSLLSLPIARASSPKLERIERGLAKIAAELAEGDPERSDESLLDPLAQLSAELETIIADSSYRYRASTAYFEIVESRLRQLGAISFNGYIHLFDYLMRRIDPALRTCWSVQSRQEAISKRASRLSSLLRTGIEVKVERQNRDLLDSMNRRAAQSLAIQRTVEGLSVVAISYYAVNLLKYLLDGMVKTGLVKLDTTVASAALLPLLVVALWFFLHRLTRRALKKPDGK</sequence>
<keyword evidence="1" id="KW-1133">Transmembrane helix</keyword>
<dbReference type="EMBL" id="CP102480">
    <property type="protein sequence ID" value="UUX48208.1"/>
    <property type="molecule type" value="Genomic_DNA"/>
</dbReference>
<dbReference type="Pfam" id="PF11902">
    <property type="entry name" value="DUF3422"/>
    <property type="match status" value="1"/>
</dbReference>
<name>A0A9J7AL49_9PROT</name>
<dbReference type="AlphaFoldDB" id="A0A9J7AL49"/>
<dbReference type="Proteomes" id="UP001060336">
    <property type="component" value="Chromosome"/>
</dbReference>
<keyword evidence="1" id="KW-0812">Transmembrane</keyword>
<accession>A0A9J7AL49</accession>